<evidence type="ECO:0000256" key="1">
    <source>
        <dbReference type="SAM" id="MobiDB-lite"/>
    </source>
</evidence>
<dbReference type="Proteomes" id="UP001383192">
    <property type="component" value="Unassembled WGS sequence"/>
</dbReference>
<evidence type="ECO:0000313" key="2">
    <source>
        <dbReference type="EMBL" id="KAK7041904.1"/>
    </source>
</evidence>
<comment type="caution">
    <text evidence="2">The sequence shown here is derived from an EMBL/GenBank/DDBJ whole genome shotgun (WGS) entry which is preliminary data.</text>
</comment>
<gene>
    <name evidence="2" type="ORF">VNI00_008885</name>
</gene>
<keyword evidence="3" id="KW-1185">Reference proteome</keyword>
<dbReference type="EMBL" id="JAYKXP010000031">
    <property type="protein sequence ID" value="KAK7041904.1"/>
    <property type="molecule type" value="Genomic_DNA"/>
</dbReference>
<protein>
    <submittedName>
        <fullName evidence="2">Uncharacterized protein</fullName>
    </submittedName>
</protein>
<reference evidence="2 3" key="1">
    <citation type="submission" date="2024-01" db="EMBL/GenBank/DDBJ databases">
        <title>A draft genome for a cacao thread blight-causing isolate of Paramarasmius palmivorus.</title>
        <authorList>
            <person name="Baruah I.K."/>
            <person name="Bukari Y."/>
            <person name="Amoako-Attah I."/>
            <person name="Meinhardt L.W."/>
            <person name="Bailey B.A."/>
            <person name="Cohen S.P."/>
        </authorList>
    </citation>
    <scope>NUCLEOTIDE SEQUENCE [LARGE SCALE GENOMIC DNA]</scope>
    <source>
        <strain evidence="2 3">GH-12</strain>
    </source>
</reference>
<feature type="region of interest" description="Disordered" evidence="1">
    <location>
        <begin position="1"/>
        <end position="48"/>
    </location>
</feature>
<proteinExistence type="predicted"/>
<dbReference type="AlphaFoldDB" id="A0AAW0CP99"/>
<organism evidence="2 3">
    <name type="scientific">Paramarasmius palmivorus</name>
    <dbReference type="NCBI Taxonomy" id="297713"/>
    <lineage>
        <taxon>Eukaryota</taxon>
        <taxon>Fungi</taxon>
        <taxon>Dikarya</taxon>
        <taxon>Basidiomycota</taxon>
        <taxon>Agaricomycotina</taxon>
        <taxon>Agaricomycetes</taxon>
        <taxon>Agaricomycetidae</taxon>
        <taxon>Agaricales</taxon>
        <taxon>Marasmiineae</taxon>
        <taxon>Marasmiaceae</taxon>
        <taxon>Paramarasmius</taxon>
    </lineage>
</organism>
<accession>A0AAW0CP99</accession>
<sequence length="95" mass="10407">MVADAGVPPEQHPWLTEEGMAPLTKITSDPYATRPHLRSATPPPTESRLEATPLLQQPAYQAAKTISNTRSSAASDLYRIRHEHALASCFHHLPA</sequence>
<evidence type="ECO:0000313" key="3">
    <source>
        <dbReference type="Proteomes" id="UP001383192"/>
    </source>
</evidence>
<name>A0AAW0CP99_9AGAR</name>